<keyword evidence="1" id="KW-0732">Signal</keyword>
<feature type="chain" id="PRO_5046338918" evidence="1">
    <location>
        <begin position="24"/>
        <end position="375"/>
    </location>
</feature>
<reference evidence="4" key="1">
    <citation type="journal article" date="2019" name="Int. J. Syst. Evol. Microbiol.">
        <title>The Global Catalogue of Microorganisms (GCM) 10K type strain sequencing project: providing services to taxonomists for standard genome sequencing and annotation.</title>
        <authorList>
            <consortium name="The Broad Institute Genomics Platform"/>
            <consortium name="The Broad Institute Genome Sequencing Center for Infectious Disease"/>
            <person name="Wu L."/>
            <person name="Ma J."/>
        </authorList>
    </citation>
    <scope>NUCLEOTIDE SEQUENCE [LARGE SCALE GENOMIC DNA]</scope>
    <source>
        <strain evidence="4">JCM 4358</strain>
    </source>
</reference>
<dbReference type="InterPro" id="IPR029058">
    <property type="entry name" value="AB_hydrolase_fold"/>
</dbReference>
<keyword evidence="3" id="KW-0378">Hydrolase</keyword>
<dbReference type="InterPro" id="IPR000073">
    <property type="entry name" value="AB_hydrolase_1"/>
</dbReference>
<dbReference type="SUPFAM" id="SSF53474">
    <property type="entry name" value="alpha/beta-Hydrolases"/>
    <property type="match status" value="1"/>
</dbReference>
<dbReference type="Proteomes" id="UP001499986">
    <property type="component" value="Unassembled WGS sequence"/>
</dbReference>
<keyword evidence="4" id="KW-1185">Reference proteome</keyword>
<dbReference type="EMBL" id="BAAASE010000007">
    <property type="protein sequence ID" value="GAA2412105.1"/>
    <property type="molecule type" value="Genomic_DNA"/>
</dbReference>
<feature type="signal peptide" evidence="1">
    <location>
        <begin position="1"/>
        <end position="23"/>
    </location>
</feature>
<evidence type="ECO:0000256" key="1">
    <source>
        <dbReference type="SAM" id="SignalP"/>
    </source>
</evidence>
<proteinExistence type="predicted"/>
<dbReference type="Gene3D" id="3.40.50.1820">
    <property type="entry name" value="alpha/beta hydrolase"/>
    <property type="match status" value="1"/>
</dbReference>
<dbReference type="Pfam" id="PF00561">
    <property type="entry name" value="Abhydrolase_1"/>
    <property type="match status" value="1"/>
</dbReference>
<organism evidence="3 4">
    <name type="scientific">Streptomyces coeruleofuscus</name>
    <dbReference type="NCBI Taxonomy" id="66879"/>
    <lineage>
        <taxon>Bacteria</taxon>
        <taxon>Bacillati</taxon>
        <taxon>Actinomycetota</taxon>
        <taxon>Actinomycetes</taxon>
        <taxon>Kitasatosporales</taxon>
        <taxon>Streptomycetaceae</taxon>
        <taxon>Streptomyces</taxon>
    </lineage>
</organism>
<evidence type="ECO:0000313" key="3">
    <source>
        <dbReference type="EMBL" id="GAA2412105.1"/>
    </source>
</evidence>
<gene>
    <name evidence="3" type="ORF">GCM10010255_56490</name>
</gene>
<accession>A0ABP5VWM5</accession>
<evidence type="ECO:0000313" key="4">
    <source>
        <dbReference type="Proteomes" id="UP001499986"/>
    </source>
</evidence>
<sequence length="375" mass="39264">MRTARATAAAVTAVIGVGAAAVAAGRLASGAALKAPPGRPLPTEPRLTVHGTAAGQISLTRDLAALRPGRYGLSGNGTHAVVGPVLAGASDTADTVVRRLESVTHGTLKPGDKAWLTPNVHVGNPSSALGLEHADIDIPGELGALPAWFVPGARDTWVIAVHGLGTTRELAMNVMEFLHNSHFPVLALAYRGDLGAPRPPDGLNHLGETEWRDLDAAIRYAVRYGARQVVLHGWSTGATMALRAAARSGLRDRVSGLVLDSPVLSWETTLRALAAARRTPGALLPLAVRAAQGRTGLYGDRGGNTDPSAGLRIPALLFHGPGDTVAPWQFSRRLADARPDMVALRTVGNAPHGAMWNADPQGYEEALRRFLTPLM</sequence>
<dbReference type="PANTHER" id="PTHR12277:SF79">
    <property type="entry name" value="XAA-PRO DIPEPTIDYL-PEPTIDASE-RELATED"/>
    <property type="match status" value="1"/>
</dbReference>
<comment type="caution">
    <text evidence="3">The sequence shown here is derived from an EMBL/GenBank/DDBJ whole genome shotgun (WGS) entry which is preliminary data.</text>
</comment>
<protein>
    <submittedName>
        <fullName evidence="3">Alpha/beta fold hydrolase</fullName>
    </submittedName>
</protein>
<dbReference type="PANTHER" id="PTHR12277">
    <property type="entry name" value="ALPHA/BETA HYDROLASE DOMAIN-CONTAINING PROTEIN"/>
    <property type="match status" value="1"/>
</dbReference>
<feature type="domain" description="AB hydrolase-1" evidence="2">
    <location>
        <begin position="157"/>
        <end position="272"/>
    </location>
</feature>
<name>A0ABP5VWM5_9ACTN</name>
<dbReference type="GO" id="GO:0016787">
    <property type="term" value="F:hydrolase activity"/>
    <property type="evidence" value="ECO:0007669"/>
    <property type="project" value="UniProtKB-KW"/>
</dbReference>
<dbReference type="RefSeq" id="WP_346138844.1">
    <property type="nucleotide sequence ID" value="NZ_BAAASE010000007.1"/>
</dbReference>
<evidence type="ECO:0000259" key="2">
    <source>
        <dbReference type="Pfam" id="PF00561"/>
    </source>
</evidence>